<dbReference type="CDD" id="cd00599">
    <property type="entry name" value="GH25_muramidase"/>
    <property type="match status" value="1"/>
</dbReference>
<dbReference type="PROSITE" id="PS51904">
    <property type="entry name" value="GLYCOSYL_HYDROL_F25_2"/>
    <property type="match status" value="1"/>
</dbReference>
<evidence type="ECO:0000256" key="1">
    <source>
        <dbReference type="ARBA" id="ARBA00010646"/>
    </source>
</evidence>
<sequence>MADLFGFRPSNALGALVYKGAATGFLINKAFLSLDKNTYIPPSPPIINSSKILRHEKQERFMSTIKKGIDLSHFQGDIDFKKVFEAGIEYAFIKTTEGATVQDNKYTTYRTDARAVGIKTGAYHYFRALSSSPEAQRDNIVSTLTAADFDASTEFFAIDAELEGNEKATPDEMADNLHKLLTLLDNEKILNSKKPFIYCDNNFWMNHILGEKYAFSEYPLWIANWDVSEPKVPASWEVAGKSWSIWQHSNKGRIAGIEVDVDLNWVRT</sequence>
<evidence type="ECO:0000256" key="3">
    <source>
        <dbReference type="ARBA" id="ARBA00023295"/>
    </source>
</evidence>
<dbReference type="PANTHER" id="PTHR34135">
    <property type="entry name" value="LYSOZYME"/>
    <property type="match status" value="1"/>
</dbReference>
<dbReference type="GO" id="GO:0009253">
    <property type="term" value="P:peptidoglycan catabolic process"/>
    <property type="evidence" value="ECO:0007669"/>
    <property type="project" value="InterPro"/>
</dbReference>
<dbReference type="SMART" id="SM00641">
    <property type="entry name" value="Glyco_25"/>
    <property type="match status" value="1"/>
</dbReference>
<dbReference type="Pfam" id="PF01183">
    <property type="entry name" value="Glyco_hydro_25"/>
    <property type="match status" value="1"/>
</dbReference>
<name>A0A3M5B9N1_PSESS</name>
<evidence type="ECO:0000313" key="4">
    <source>
        <dbReference type="EMBL" id="RMS22086.1"/>
    </source>
</evidence>
<dbReference type="InterPro" id="IPR002053">
    <property type="entry name" value="Glyco_hydro_25"/>
</dbReference>
<comment type="caution">
    <text evidence="4">The sequence shown here is derived from an EMBL/GenBank/DDBJ whole genome shotgun (WGS) entry which is preliminary data.</text>
</comment>
<dbReference type="PANTHER" id="PTHR34135:SF2">
    <property type="entry name" value="LYSOZYME"/>
    <property type="match status" value="1"/>
</dbReference>
<dbReference type="Gene3D" id="3.20.20.80">
    <property type="entry name" value="Glycosidases"/>
    <property type="match status" value="1"/>
</dbReference>
<proteinExistence type="inferred from homology"/>
<dbReference type="Proteomes" id="UP000269801">
    <property type="component" value="Unassembled WGS sequence"/>
</dbReference>
<organism evidence="4 5">
    <name type="scientific">Pseudomonas savastanoi</name>
    <name type="common">Pseudomonas syringae pv. savastanoi</name>
    <dbReference type="NCBI Taxonomy" id="29438"/>
    <lineage>
        <taxon>Bacteria</taxon>
        <taxon>Pseudomonadati</taxon>
        <taxon>Pseudomonadota</taxon>
        <taxon>Gammaproteobacteria</taxon>
        <taxon>Pseudomonadales</taxon>
        <taxon>Pseudomonadaceae</taxon>
        <taxon>Pseudomonas</taxon>
    </lineage>
</organism>
<keyword evidence="2 4" id="KW-0378">Hydrolase</keyword>
<dbReference type="SUPFAM" id="SSF51445">
    <property type="entry name" value="(Trans)glycosidases"/>
    <property type="match status" value="1"/>
</dbReference>
<protein>
    <submittedName>
        <fullName evidence="4">Glucosyl hydrolase protein</fullName>
    </submittedName>
</protein>
<evidence type="ECO:0000313" key="5">
    <source>
        <dbReference type="Proteomes" id="UP000269801"/>
    </source>
</evidence>
<dbReference type="InterPro" id="IPR018077">
    <property type="entry name" value="Glyco_hydro_fam25_subgr"/>
</dbReference>
<reference evidence="4 5" key="1">
    <citation type="submission" date="2018-08" db="EMBL/GenBank/DDBJ databases">
        <title>Recombination of ecologically and evolutionarily significant loci maintains genetic cohesion in the Pseudomonas syringae species complex.</title>
        <authorList>
            <person name="Dillon M."/>
            <person name="Thakur S."/>
            <person name="Almeida R.N.D."/>
            <person name="Weir B.S."/>
            <person name="Guttman D.S."/>
        </authorList>
    </citation>
    <scope>NUCLEOTIDE SEQUENCE [LARGE SCALE GENOMIC DNA]</scope>
    <source>
        <strain evidence="4 5">ICMP 13685</strain>
    </source>
</reference>
<dbReference type="GO" id="GO:0016052">
    <property type="term" value="P:carbohydrate catabolic process"/>
    <property type="evidence" value="ECO:0007669"/>
    <property type="project" value="TreeGrafter"/>
</dbReference>
<comment type="similarity">
    <text evidence="1">Belongs to the glycosyl hydrolase 25 family.</text>
</comment>
<dbReference type="GO" id="GO:0003796">
    <property type="term" value="F:lysozyme activity"/>
    <property type="evidence" value="ECO:0007669"/>
    <property type="project" value="InterPro"/>
</dbReference>
<dbReference type="AlphaFoldDB" id="A0A3M5B9N1"/>
<dbReference type="GO" id="GO:0016998">
    <property type="term" value="P:cell wall macromolecule catabolic process"/>
    <property type="evidence" value="ECO:0007669"/>
    <property type="project" value="InterPro"/>
</dbReference>
<evidence type="ECO:0000256" key="2">
    <source>
        <dbReference type="ARBA" id="ARBA00022801"/>
    </source>
</evidence>
<accession>A0A3M5B9N1</accession>
<keyword evidence="3" id="KW-0326">Glycosidase</keyword>
<dbReference type="InterPro" id="IPR017853">
    <property type="entry name" value="GH"/>
</dbReference>
<gene>
    <name evidence="4" type="ORF">ALP70_103108</name>
</gene>
<dbReference type="EMBL" id="RBSL01000381">
    <property type="protein sequence ID" value="RMS22086.1"/>
    <property type="molecule type" value="Genomic_DNA"/>
</dbReference>